<evidence type="ECO:0000313" key="2">
    <source>
        <dbReference type="EMBL" id="PAY21757.1"/>
    </source>
</evidence>
<sequence>MSNWRASVKIVVFDPALENVNAGDEIISTSVQSIPGLAVGDAERLTTHRLLRKDERRLVSEADLVVLSGTNAISSRMERFRQWLIDPDLAIRMRNKLLLVGVGWWQYQDEPNLYTRNLLRIILTDKLTHSTRDAYTNKRITALGFSSLMTGCPTMWNLEERAQRPLGRNDRAVITITDYKRSDPEADRRWISVVKEKYSEVGIVGMGPGDGSYFRELGIPDVVWKGAGVSSLDAALPGADFVGTRLHAGVRALQCGQPALILAVDNRAFEISKDSGLNVESRWDTLAIHRSIHGRVQPSPLSIDYAAIRKWREAFGAHAGLR</sequence>
<dbReference type="AlphaFoldDB" id="A0A2A2WKN1"/>
<keyword evidence="3" id="KW-1185">Reference proteome</keyword>
<dbReference type="Pfam" id="PF04230">
    <property type="entry name" value="PS_pyruv_trans"/>
    <property type="match status" value="1"/>
</dbReference>
<dbReference type="OrthoDB" id="9802987at2"/>
<accession>A0A2A2WKN1</accession>
<name>A0A2A2WKN1_9ACTN</name>
<organism evidence="2 3">
    <name type="scientific">Dietzia natronolimnaea</name>
    <dbReference type="NCBI Taxonomy" id="161920"/>
    <lineage>
        <taxon>Bacteria</taxon>
        <taxon>Bacillati</taxon>
        <taxon>Actinomycetota</taxon>
        <taxon>Actinomycetes</taxon>
        <taxon>Mycobacteriales</taxon>
        <taxon>Dietziaceae</taxon>
        <taxon>Dietzia</taxon>
    </lineage>
</organism>
<protein>
    <recommendedName>
        <fullName evidence="1">Polysaccharide pyruvyl transferase domain-containing protein</fullName>
    </recommendedName>
</protein>
<gene>
    <name evidence="2" type="ORF">CEY15_17215</name>
</gene>
<feature type="domain" description="Polysaccharide pyruvyl transferase" evidence="1">
    <location>
        <begin position="51"/>
        <end position="266"/>
    </location>
</feature>
<comment type="caution">
    <text evidence="2">The sequence shown here is derived from an EMBL/GenBank/DDBJ whole genome shotgun (WGS) entry which is preliminary data.</text>
</comment>
<dbReference type="InterPro" id="IPR007345">
    <property type="entry name" value="Polysacch_pyruvyl_Trfase"/>
</dbReference>
<dbReference type="EMBL" id="NTGA01000051">
    <property type="protein sequence ID" value="PAY21757.1"/>
    <property type="molecule type" value="Genomic_DNA"/>
</dbReference>
<reference evidence="3" key="1">
    <citation type="submission" date="2017-09" db="EMBL/GenBank/DDBJ databases">
        <authorList>
            <person name="Zhang Y."/>
            <person name="Huang X."/>
            <person name="Liu J."/>
            <person name="Lu L."/>
            <person name="Peng K."/>
        </authorList>
    </citation>
    <scope>NUCLEOTIDE SEQUENCE [LARGE SCALE GENOMIC DNA]</scope>
    <source>
        <strain evidence="3">S-XJ-1</strain>
    </source>
</reference>
<evidence type="ECO:0000259" key="1">
    <source>
        <dbReference type="Pfam" id="PF04230"/>
    </source>
</evidence>
<proteinExistence type="predicted"/>
<dbReference type="Proteomes" id="UP000218810">
    <property type="component" value="Unassembled WGS sequence"/>
</dbReference>
<evidence type="ECO:0000313" key="3">
    <source>
        <dbReference type="Proteomes" id="UP000218810"/>
    </source>
</evidence>